<evidence type="ECO:0000256" key="3">
    <source>
        <dbReference type="ARBA" id="ARBA00022801"/>
    </source>
</evidence>
<proteinExistence type="inferred from homology"/>
<dbReference type="EMBL" id="MLJW01000664">
    <property type="protein sequence ID" value="OIQ83883.1"/>
    <property type="molecule type" value="Genomic_DNA"/>
</dbReference>
<evidence type="ECO:0000256" key="7">
    <source>
        <dbReference type="SAM" id="MobiDB-lite"/>
    </source>
</evidence>
<dbReference type="InterPro" id="IPR006197">
    <property type="entry name" value="Peptidase_S24_LexA"/>
</dbReference>
<keyword evidence="4" id="KW-0068">Autocatalytic cleavage</keyword>
<evidence type="ECO:0000256" key="1">
    <source>
        <dbReference type="ARBA" id="ARBA00007484"/>
    </source>
</evidence>
<keyword evidence="6" id="KW-0742">SOS response</keyword>
<dbReference type="InterPro" id="IPR036286">
    <property type="entry name" value="LexA/Signal_pep-like_sf"/>
</dbReference>
<dbReference type="PRINTS" id="PR00726">
    <property type="entry name" value="LEXASERPTASE"/>
</dbReference>
<evidence type="ECO:0000256" key="6">
    <source>
        <dbReference type="ARBA" id="ARBA00023236"/>
    </source>
</evidence>
<evidence type="ECO:0000313" key="9">
    <source>
        <dbReference type="EMBL" id="OIQ83883.1"/>
    </source>
</evidence>
<dbReference type="EC" id="3.4.21.88" evidence="9"/>
<feature type="domain" description="Peptidase S24/S26A/S26B/S26C" evidence="8">
    <location>
        <begin position="75"/>
        <end position="191"/>
    </location>
</feature>
<dbReference type="NCBIfam" id="NF007621">
    <property type="entry name" value="PRK10276.1"/>
    <property type="match status" value="1"/>
</dbReference>
<dbReference type="GO" id="GO:0006355">
    <property type="term" value="P:regulation of DNA-templated transcription"/>
    <property type="evidence" value="ECO:0007669"/>
    <property type="project" value="InterPro"/>
</dbReference>
<name>A0A1J5R2B2_9ZZZZ</name>
<evidence type="ECO:0000259" key="8">
    <source>
        <dbReference type="Pfam" id="PF00717"/>
    </source>
</evidence>
<dbReference type="InterPro" id="IPR015927">
    <property type="entry name" value="Peptidase_S24_S26A/B/C"/>
</dbReference>
<dbReference type="InterPro" id="IPR050077">
    <property type="entry name" value="LexA_repressor"/>
</dbReference>
<keyword evidence="3 9" id="KW-0378">Hydrolase</keyword>
<comment type="similarity">
    <text evidence="1">Belongs to the peptidase S24 family.</text>
</comment>
<gene>
    <name evidence="9" type="primary">lexA_20</name>
    <name evidence="9" type="ORF">GALL_343100</name>
</gene>
<dbReference type="PANTHER" id="PTHR33516">
    <property type="entry name" value="LEXA REPRESSOR"/>
    <property type="match status" value="1"/>
</dbReference>
<evidence type="ECO:0000256" key="5">
    <source>
        <dbReference type="ARBA" id="ARBA00023204"/>
    </source>
</evidence>
<reference evidence="9" key="1">
    <citation type="submission" date="2016-10" db="EMBL/GenBank/DDBJ databases">
        <title>Sequence of Gallionella enrichment culture.</title>
        <authorList>
            <person name="Poehlein A."/>
            <person name="Muehling M."/>
            <person name="Daniel R."/>
        </authorList>
    </citation>
    <scope>NUCLEOTIDE SEQUENCE</scope>
</reference>
<dbReference type="GO" id="GO:0009432">
    <property type="term" value="P:SOS response"/>
    <property type="evidence" value="ECO:0007669"/>
    <property type="project" value="UniProtKB-KW"/>
</dbReference>
<dbReference type="GO" id="GO:0006281">
    <property type="term" value="P:DNA repair"/>
    <property type="evidence" value="ECO:0007669"/>
    <property type="project" value="UniProtKB-KW"/>
</dbReference>
<sequence>MSDPFKTQGGKRPGAGRKPGDGQAEPTAVMRVPVSQAGTIRDFIAALQNRRRHEAQDNVIELTRFAPDGRSRALPLYTTRVAAGFPSPADDHVEKRLSPSDYLVQNDSATFFVRVKGDSMIDAGIFENDVLVVDRSIDARVGDIVLAILDGEFTVKTLGRSKQGPRLMPANRNFPVIEIREGQTFEVCGVVTGSMRKFK</sequence>
<dbReference type="SUPFAM" id="SSF51306">
    <property type="entry name" value="LexA/Signal peptidase"/>
    <property type="match status" value="1"/>
</dbReference>
<evidence type="ECO:0000256" key="4">
    <source>
        <dbReference type="ARBA" id="ARBA00022813"/>
    </source>
</evidence>
<keyword evidence="5" id="KW-0234">DNA repair</keyword>
<dbReference type="GO" id="GO:0003677">
    <property type="term" value="F:DNA binding"/>
    <property type="evidence" value="ECO:0007669"/>
    <property type="project" value="InterPro"/>
</dbReference>
<dbReference type="PANTHER" id="PTHR33516:SF2">
    <property type="entry name" value="LEXA REPRESSOR-RELATED"/>
    <property type="match status" value="1"/>
</dbReference>
<keyword evidence="2" id="KW-0227">DNA damage</keyword>
<dbReference type="Gene3D" id="2.10.109.10">
    <property type="entry name" value="Umud Fragment, subunit A"/>
    <property type="match status" value="1"/>
</dbReference>
<dbReference type="GO" id="GO:0004252">
    <property type="term" value="F:serine-type endopeptidase activity"/>
    <property type="evidence" value="ECO:0007669"/>
    <property type="project" value="UniProtKB-EC"/>
</dbReference>
<dbReference type="AlphaFoldDB" id="A0A1J5R2B2"/>
<dbReference type="CDD" id="cd06529">
    <property type="entry name" value="S24_LexA-like"/>
    <property type="match status" value="1"/>
</dbReference>
<feature type="region of interest" description="Disordered" evidence="7">
    <location>
        <begin position="1"/>
        <end position="26"/>
    </location>
</feature>
<evidence type="ECO:0000256" key="2">
    <source>
        <dbReference type="ARBA" id="ARBA00022763"/>
    </source>
</evidence>
<dbReference type="Pfam" id="PF00717">
    <property type="entry name" value="Peptidase_S24"/>
    <property type="match status" value="1"/>
</dbReference>
<accession>A0A1J5R2B2</accession>
<dbReference type="InterPro" id="IPR039418">
    <property type="entry name" value="LexA-like"/>
</dbReference>
<comment type="caution">
    <text evidence="9">The sequence shown here is derived from an EMBL/GenBank/DDBJ whole genome shotgun (WGS) entry which is preliminary data.</text>
</comment>
<protein>
    <submittedName>
        <fullName evidence="9">LexA repressor</fullName>
        <ecNumber evidence="9">3.4.21.88</ecNumber>
    </submittedName>
</protein>
<organism evidence="9">
    <name type="scientific">mine drainage metagenome</name>
    <dbReference type="NCBI Taxonomy" id="410659"/>
    <lineage>
        <taxon>unclassified sequences</taxon>
        <taxon>metagenomes</taxon>
        <taxon>ecological metagenomes</taxon>
    </lineage>
</organism>